<name>K0KL34_WICCF</name>
<dbReference type="HOGENOM" id="CLU_765494_0_0_1"/>
<sequence length="362" mass="42488">MTPRRGPKHKFKPKEQLKKPAKSSPVSMEQFTKALNVSTLEYEIEDLFEASDIKISESQNLLDHTFLKKNVISPLLNIPMRDGRFKNNDFYVQNHDFLHLFVKQCVISILSVKGCPRSQVEIDELLDLENNQVRAIVDYLLTKLNMFFFVKANENGTKLILLNNSQSVIMMLLQKYILDISRHVFSVIDNITHKTLLNHDPKYQHLNFNWKLVETLTIDYALENPFLNGNEWIIKKSNDITNYVSIQKTKYPYITIEQSKGPRNELKTENLFENSELNNLSILHKDITSILTKFSSPLFERYNPTGDQLVIENINAHDIKFIMEMTKLHYDEELFFRILPKRSDEDEDDDLYFETTDEDILM</sequence>
<accession>K0KL34</accession>
<dbReference type="Proteomes" id="UP000009328">
    <property type="component" value="Unassembled WGS sequence"/>
</dbReference>
<feature type="region of interest" description="Disordered" evidence="1">
    <location>
        <begin position="1"/>
        <end position="25"/>
    </location>
</feature>
<organism evidence="2 3">
    <name type="scientific">Wickerhamomyces ciferrii (strain ATCC 14091 / BCRC 22168 / CBS 111 / JCM 3599 / NBRC 0793 / NRRL Y-1031 F-60-10)</name>
    <name type="common">Yeast</name>
    <name type="synonym">Pichia ciferrii</name>
    <dbReference type="NCBI Taxonomy" id="1206466"/>
    <lineage>
        <taxon>Eukaryota</taxon>
        <taxon>Fungi</taxon>
        <taxon>Dikarya</taxon>
        <taxon>Ascomycota</taxon>
        <taxon>Saccharomycotina</taxon>
        <taxon>Saccharomycetes</taxon>
        <taxon>Phaffomycetales</taxon>
        <taxon>Wickerhamomycetaceae</taxon>
        <taxon>Wickerhamomyces</taxon>
    </lineage>
</organism>
<protein>
    <submittedName>
        <fullName evidence="2">Uncharacterized protein</fullName>
    </submittedName>
</protein>
<evidence type="ECO:0000313" key="2">
    <source>
        <dbReference type="EMBL" id="CCH43706.1"/>
    </source>
</evidence>
<dbReference type="AlphaFoldDB" id="K0KL34"/>
<comment type="caution">
    <text evidence="2">The sequence shown here is derived from an EMBL/GenBank/DDBJ whole genome shotgun (WGS) entry which is preliminary data.</text>
</comment>
<proteinExistence type="predicted"/>
<reference evidence="2 3" key="1">
    <citation type="journal article" date="2012" name="Eukaryot. Cell">
        <title>Draft genome sequence of Wickerhamomyces ciferrii NRRL Y-1031 F-60-10.</title>
        <authorList>
            <person name="Schneider J."/>
            <person name="Andrea H."/>
            <person name="Blom J."/>
            <person name="Jaenicke S."/>
            <person name="Ruckert C."/>
            <person name="Schorsch C."/>
            <person name="Szczepanowski R."/>
            <person name="Farwick M."/>
            <person name="Goesmann A."/>
            <person name="Puhler A."/>
            <person name="Schaffer S."/>
            <person name="Tauch A."/>
            <person name="Kohler T."/>
            <person name="Brinkrolf K."/>
        </authorList>
    </citation>
    <scope>NUCLEOTIDE SEQUENCE [LARGE SCALE GENOMIC DNA]</scope>
    <source>
        <strain evidence="3">ATCC 14091 / BCRC 22168 / CBS 111 / JCM 3599 / NBRC 0793 / NRRL Y-1031 F-60-10</strain>
    </source>
</reference>
<evidence type="ECO:0000313" key="3">
    <source>
        <dbReference type="Proteomes" id="UP000009328"/>
    </source>
</evidence>
<dbReference type="InParanoid" id="K0KL34"/>
<keyword evidence="3" id="KW-1185">Reference proteome</keyword>
<evidence type="ECO:0000256" key="1">
    <source>
        <dbReference type="SAM" id="MobiDB-lite"/>
    </source>
</evidence>
<dbReference type="EMBL" id="CAIF01000088">
    <property type="protein sequence ID" value="CCH43706.1"/>
    <property type="molecule type" value="Genomic_DNA"/>
</dbReference>
<feature type="compositionally biased region" description="Basic residues" evidence="1">
    <location>
        <begin position="1"/>
        <end position="12"/>
    </location>
</feature>
<gene>
    <name evidence="2" type="ORF">BN7_3260</name>
</gene>